<dbReference type="Proteomes" id="UP000005707">
    <property type="component" value="Unassembled WGS sequence"/>
</dbReference>
<dbReference type="PROSITE" id="PS00460">
    <property type="entry name" value="GLUTATHIONE_PEROXID_1"/>
    <property type="match status" value="1"/>
</dbReference>
<dbReference type="RefSeq" id="WP_008824431.1">
    <property type="nucleotide sequence ID" value="NZ_AFNU02000008.1"/>
</dbReference>
<feature type="domain" description="Thioredoxin" evidence="6">
    <location>
        <begin position="1"/>
        <end position="158"/>
    </location>
</feature>
<dbReference type="InterPro" id="IPR029760">
    <property type="entry name" value="GPX_CS"/>
</dbReference>
<dbReference type="FunFam" id="3.40.30.10:FF:000010">
    <property type="entry name" value="Glutathione peroxidase"/>
    <property type="match status" value="1"/>
</dbReference>
<evidence type="ECO:0000256" key="1">
    <source>
        <dbReference type="ARBA" id="ARBA00006926"/>
    </source>
</evidence>
<comment type="similarity">
    <text evidence="1 5">Belongs to the glutathione peroxidase family.</text>
</comment>
<dbReference type="PROSITE" id="PS00763">
    <property type="entry name" value="GLUTATHIONE_PEROXID_2"/>
    <property type="match status" value="1"/>
</dbReference>
<keyword evidence="8" id="KW-1185">Reference proteome</keyword>
<evidence type="ECO:0000256" key="5">
    <source>
        <dbReference type="RuleBase" id="RU000499"/>
    </source>
</evidence>
<dbReference type="GO" id="GO:0004601">
    <property type="term" value="F:peroxidase activity"/>
    <property type="evidence" value="ECO:0007669"/>
    <property type="project" value="UniProtKB-KW"/>
</dbReference>
<evidence type="ECO:0000256" key="4">
    <source>
        <dbReference type="PIRSR" id="PIRSR000303-1"/>
    </source>
</evidence>
<evidence type="ECO:0000259" key="6">
    <source>
        <dbReference type="PROSITE" id="PS51352"/>
    </source>
</evidence>
<dbReference type="PIRSF" id="PIRSF000303">
    <property type="entry name" value="Glutathion_perox"/>
    <property type="match status" value="1"/>
</dbReference>
<dbReference type="AlphaFoldDB" id="F7PUB2"/>
<dbReference type="eggNOG" id="COG0386">
    <property type="taxonomic scope" value="Bacteria"/>
</dbReference>
<dbReference type="EMBL" id="AFNU02000008">
    <property type="protein sequence ID" value="ERJ11702.1"/>
    <property type="molecule type" value="Genomic_DNA"/>
</dbReference>
<dbReference type="InterPro" id="IPR029759">
    <property type="entry name" value="GPX_AS"/>
</dbReference>
<comment type="caution">
    <text evidence="7">The sequence shown here is derived from an EMBL/GenBank/DDBJ whole genome shotgun (WGS) entry which is preliminary data.</text>
</comment>
<dbReference type="PANTHER" id="PTHR11592">
    <property type="entry name" value="GLUTATHIONE PEROXIDASE"/>
    <property type="match status" value="1"/>
</dbReference>
<dbReference type="InParanoid" id="F7PUB2"/>
<dbReference type="PROSITE" id="PS51352">
    <property type="entry name" value="THIOREDOXIN_2"/>
    <property type="match status" value="1"/>
</dbReference>
<protein>
    <recommendedName>
        <fullName evidence="5">Glutathione peroxidase</fullName>
    </recommendedName>
</protein>
<dbReference type="Pfam" id="PF00255">
    <property type="entry name" value="GSHPx"/>
    <property type="match status" value="1"/>
</dbReference>
<organism evidence="7 8">
    <name type="scientific">Haloplasma contractile SSD-17B</name>
    <dbReference type="NCBI Taxonomy" id="1033810"/>
    <lineage>
        <taxon>Bacteria</taxon>
        <taxon>Bacillati</taxon>
        <taxon>Mycoplasmatota</taxon>
        <taxon>Mollicutes</taxon>
        <taxon>Haloplasmatales</taxon>
        <taxon>Haloplasmataceae</taxon>
        <taxon>Haloplasma</taxon>
    </lineage>
</organism>
<dbReference type="InterPro" id="IPR036249">
    <property type="entry name" value="Thioredoxin-like_sf"/>
</dbReference>
<reference evidence="7 8" key="1">
    <citation type="journal article" date="2011" name="J. Bacteriol.">
        <title>Genome sequence of Haloplasma contractile, an unusual contractile bacterium from a deep-sea anoxic brine lake.</title>
        <authorList>
            <person name="Antunes A."/>
            <person name="Alam I."/>
            <person name="El Dorry H."/>
            <person name="Siam R."/>
            <person name="Robertson A."/>
            <person name="Bajic V.B."/>
            <person name="Stingl U."/>
        </authorList>
    </citation>
    <scope>NUCLEOTIDE SEQUENCE [LARGE SCALE GENOMIC DNA]</scope>
    <source>
        <strain evidence="7 8">SSD-17B</strain>
    </source>
</reference>
<dbReference type="GO" id="GO:0034599">
    <property type="term" value="P:cellular response to oxidative stress"/>
    <property type="evidence" value="ECO:0007669"/>
    <property type="project" value="TreeGrafter"/>
</dbReference>
<dbReference type="CDD" id="cd00340">
    <property type="entry name" value="GSH_Peroxidase"/>
    <property type="match status" value="1"/>
</dbReference>
<dbReference type="STRING" id="1033810.HLPCO_002185"/>
<dbReference type="InterPro" id="IPR000889">
    <property type="entry name" value="Glutathione_peroxidase"/>
</dbReference>
<accession>F7PUB2</accession>
<dbReference type="FunCoup" id="F7PUB2">
    <property type="interactions" value="248"/>
</dbReference>
<reference evidence="7 8" key="2">
    <citation type="journal article" date="2013" name="PLoS ONE">
        <title>INDIGO - INtegrated Data Warehouse of MIcrobial GenOmes with Examples from the Red Sea Extremophiles.</title>
        <authorList>
            <person name="Alam I."/>
            <person name="Antunes A."/>
            <person name="Kamau A.A."/>
            <person name="Ba Alawi W."/>
            <person name="Kalkatawi M."/>
            <person name="Stingl U."/>
            <person name="Bajic V.B."/>
        </authorList>
    </citation>
    <scope>NUCLEOTIDE SEQUENCE [LARGE SCALE GENOMIC DNA]</scope>
    <source>
        <strain evidence="7 8">SSD-17B</strain>
    </source>
</reference>
<gene>
    <name evidence="7" type="primary">bsaA</name>
    <name evidence="7" type="ORF">HLPCO_002185</name>
</gene>
<dbReference type="Gene3D" id="3.40.30.10">
    <property type="entry name" value="Glutaredoxin"/>
    <property type="match status" value="1"/>
</dbReference>
<evidence type="ECO:0000313" key="8">
    <source>
        <dbReference type="Proteomes" id="UP000005707"/>
    </source>
</evidence>
<feature type="active site" evidence="4">
    <location>
        <position position="35"/>
    </location>
</feature>
<name>F7PUB2_9MOLU</name>
<dbReference type="OrthoDB" id="9789406at2"/>
<sequence length="159" mass="18255">MSIYDYNVTTIDHNEVSLDEYKGKVVLIVNTASKCGFTPQYEGLQSLYESYHTKGLEILAFPCNQFMNQEPGTNEDIKQFCSINYNVTFKILNKVDVNGENTHPLYNYLKSRKKGVLGGRVKWNFTKFLVDKNGEVVKRFAPTTPPDKIKKFIEVLLTQ</sequence>
<proteinExistence type="inferred from homology"/>
<evidence type="ECO:0000313" key="7">
    <source>
        <dbReference type="EMBL" id="ERJ11702.1"/>
    </source>
</evidence>
<evidence type="ECO:0000256" key="3">
    <source>
        <dbReference type="ARBA" id="ARBA00023002"/>
    </source>
</evidence>
<dbReference type="PRINTS" id="PR01011">
    <property type="entry name" value="GLUTPROXDASE"/>
</dbReference>
<keyword evidence="2 5" id="KW-0575">Peroxidase</keyword>
<evidence type="ECO:0000256" key="2">
    <source>
        <dbReference type="ARBA" id="ARBA00022559"/>
    </source>
</evidence>
<dbReference type="PANTHER" id="PTHR11592:SF78">
    <property type="entry name" value="GLUTATHIONE PEROXIDASE"/>
    <property type="match status" value="1"/>
</dbReference>
<dbReference type="SUPFAM" id="SSF52833">
    <property type="entry name" value="Thioredoxin-like"/>
    <property type="match status" value="1"/>
</dbReference>
<dbReference type="PROSITE" id="PS51355">
    <property type="entry name" value="GLUTATHIONE_PEROXID_3"/>
    <property type="match status" value="1"/>
</dbReference>
<dbReference type="InterPro" id="IPR013766">
    <property type="entry name" value="Thioredoxin_domain"/>
</dbReference>
<keyword evidence="3 5" id="KW-0560">Oxidoreductase</keyword>